<dbReference type="STRING" id="1002804.HBZC1_15410"/>
<sequence>MVEMEEMAWSVQKVKEITSHFFKIPNACPFCKIILLYHQLEKS</sequence>
<organism evidence="1 2">
    <name type="scientific">Helicobacter bizzozeronii (strain CIII-1)</name>
    <dbReference type="NCBI Taxonomy" id="1002804"/>
    <lineage>
        <taxon>Bacteria</taxon>
        <taxon>Pseudomonadati</taxon>
        <taxon>Campylobacterota</taxon>
        <taxon>Epsilonproteobacteria</taxon>
        <taxon>Campylobacterales</taxon>
        <taxon>Helicobacteraceae</taxon>
        <taxon>Helicobacter</taxon>
    </lineage>
</organism>
<dbReference type="AlphaFoldDB" id="F8KP22"/>
<keyword evidence="2" id="KW-1185">Reference proteome</keyword>
<dbReference type="Proteomes" id="UP000008387">
    <property type="component" value="Chromosome"/>
</dbReference>
<dbReference type="EMBL" id="FR871757">
    <property type="protein sequence ID" value="CCB80527.1"/>
    <property type="molecule type" value="Genomic_DNA"/>
</dbReference>
<gene>
    <name evidence="1" type="ordered locus">HBZC1_15410</name>
</gene>
<evidence type="ECO:0000313" key="1">
    <source>
        <dbReference type="EMBL" id="CCB80527.1"/>
    </source>
</evidence>
<name>F8KP22_HELBC</name>
<dbReference type="HOGENOM" id="CLU_3234393_0_0_7"/>
<evidence type="ECO:0000313" key="2">
    <source>
        <dbReference type="Proteomes" id="UP000008387"/>
    </source>
</evidence>
<dbReference type="KEGG" id="hbi:HBZC1_15410"/>
<accession>F8KP22</accession>
<proteinExistence type="predicted"/>
<reference evidence="1 2" key="1">
    <citation type="journal article" date="2011" name="J. Bacteriol.">
        <title>Genome sequence of Helicobacter bizzozeronii strain CIII-1, an isolate from human gastric mucosa.</title>
        <authorList>
            <person name="Schott T."/>
            <person name="Rossi M."/>
            <person name="Hanninen M.L."/>
        </authorList>
    </citation>
    <scope>NUCLEOTIDE SEQUENCE [LARGE SCALE GENOMIC DNA]</scope>
    <source>
        <strain evidence="1 2">CIII-1</strain>
    </source>
</reference>
<protein>
    <submittedName>
        <fullName evidence="1">Uncharacterized protein</fullName>
    </submittedName>
</protein>